<evidence type="ECO:0000313" key="2">
    <source>
        <dbReference type="EMBL" id="CAH1522642.1"/>
    </source>
</evidence>
<name>A0AAU9Q1H5_9VIBR</name>
<feature type="chain" id="PRO_5043415043" description="DUF3465 domain-containing protein" evidence="1">
    <location>
        <begin position="25"/>
        <end position="134"/>
    </location>
</feature>
<evidence type="ECO:0000256" key="1">
    <source>
        <dbReference type="SAM" id="SignalP"/>
    </source>
</evidence>
<dbReference type="InterPro" id="IPR021856">
    <property type="entry name" value="DUF3465"/>
</dbReference>
<dbReference type="EMBL" id="CAKMTQ010000003">
    <property type="protein sequence ID" value="CAH1522642.1"/>
    <property type="molecule type" value="Genomic_DNA"/>
</dbReference>
<dbReference type="Proteomes" id="UP001295420">
    <property type="component" value="Unassembled WGS sequence"/>
</dbReference>
<sequence length="134" mass="15091">MKKSKFLLALILGSLAVIPSVSMANDQVLKQAYQSQQSDVQVRGSGVVIRVLRDDNVGSKHQKFILKLESRQTLLVAHNIDLAPRVANLNVGDRIEFNGEYEWNSKGGVLHWTHHDPQGRHEGGWLKHNGRTYQ</sequence>
<organism evidence="2 3">
    <name type="scientific">Vibrio owensii</name>
    <dbReference type="NCBI Taxonomy" id="696485"/>
    <lineage>
        <taxon>Bacteria</taxon>
        <taxon>Pseudomonadati</taxon>
        <taxon>Pseudomonadota</taxon>
        <taxon>Gammaproteobacteria</taxon>
        <taxon>Vibrionales</taxon>
        <taxon>Vibrionaceae</taxon>
        <taxon>Vibrio</taxon>
    </lineage>
</organism>
<feature type="signal peptide" evidence="1">
    <location>
        <begin position="1"/>
        <end position="24"/>
    </location>
</feature>
<dbReference type="Pfam" id="PF11948">
    <property type="entry name" value="DUF3465"/>
    <property type="match status" value="1"/>
</dbReference>
<accession>A0AAU9Q1H5</accession>
<proteinExistence type="predicted"/>
<evidence type="ECO:0008006" key="4">
    <source>
        <dbReference type="Google" id="ProtNLM"/>
    </source>
</evidence>
<evidence type="ECO:0000313" key="3">
    <source>
        <dbReference type="Proteomes" id="UP001295420"/>
    </source>
</evidence>
<comment type="caution">
    <text evidence="2">The sequence shown here is derived from an EMBL/GenBank/DDBJ whole genome shotgun (WGS) entry which is preliminary data.</text>
</comment>
<dbReference type="AlphaFoldDB" id="A0AAU9Q1H5"/>
<keyword evidence="1" id="KW-0732">Signal</keyword>
<reference evidence="2" key="1">
    <citation type="submission" date="2022-01" db="EMBL/GenBank/DDBJ databases">
        <authorList>
            <person name="Lagorce A."/>
        </authorList>
    </citation>
    <scope>NUCLEOTIDE SEQUENCE</scope>
    <source>
        <strain evidence="2">Th15_F1_D04</strain>
    </source>
</reference>
<gene>
    <name evidence="2" type="ORF">THF1D04_110069</name>
</gene>
<protein>
    <recommendedName>
        <fullName evidence="4">DUF3465 domain-containing protein</fullName>
    </recommendedName>
</protein>